<evidence type="ECO:0000313" key="3">
    <source>
        <dbReference type="Proteomes" id="UP000298030"/>
    </source>
</evidence>
<comment type="caution">
    <text evidence="2">The sequence shown here is derived from an EMBL/GenBank/DDBJ whole genome shotgun (WGS) entry which is preliminary data.</text>
</comment>
<feature type="region of interest" description="Disordered" evidence="1">
    <location>
        <begin position="1"/>
        <end position="236"/>
    </location>
</feature>
<accession>A0A4Y7TVQ5</accession>
<dbReference type="Proteomes" id="UP000298030">
    <property type="component" value="Unassembled WGS sequence"/>
</dbReference>
<keyword evidence="3" id="KW-1185">Reference proteome</keyword>
<dbReference type="AlphaFoldDB" id="A0A4Y7TVQ5"/>
<sequence>MDQFVSEVEREMADERARQQALVQQQPESGPSMSVPRSGRSGEEQRRKPSRDGRDRASRIDQHQKTHDKVEKWRRRYDHETVEYPPSPYPESSAALGRSKSDQRLHPSERSSRHIRETRSADFRQSVYDHDPSIPSPSDANYPPSPYTPREVQKETPPEPAREERHRGHERYASEPAERQSRALLSPTEQPAERAPQRERANSQRKTNKYPPMPNVPVVYTTRTRSREDRVDIPPS</sequence>
<name>A0A4Y7TVQ5_COPMI</name>
<evidence type="ECO:0000313" key="2">
    <source>
        <dbReference type="EMBL" id="TEB38014.1"/>
    </source>
</evidence>
<feature type="compositionally biased region" description="Basic and acidic residues" evidence="1">
    <location>
        <begin position="225"/>
        <end position="236"/>
    </location>
</feature>
<organism evidence="2 3">
    <name type="scientific">Coprinellus micaceus</name>
    <name type="common">Glistening ink-cap mushroom</name>
    <name type="synonym">Coprinus micaceus</name>
    <dbReference type="NCBI Taxonomy" id="71717"/>
    <lineage>
        <taxon>Eukaryota</taxon>
        <taxon>Fungi</taxon>
        <taxon>Dikarya</taxon>
        <taxon>Basidiomycota</taxon>
        <taxon>Agaricomycotina</taxon>
        <taxon>Agaricomycetes</taxon>
        <taxon>Agaricomycetidae</taxon>
        <taxon>Agaricales</taxon>
        <taxon>Agaricineae</taxon>
        <taxon>Psathyrellaceae</taxon>
        <taxon>Coprinellus</taxon>
    </lineage>
</organism>
<protein>
    <submittedName>
        <fullName evidence="2">Uncharacterized protein</fullName>
    </submittedName>
</protein>
<proteinExistence type="predicted"/>
<reference evidence="2 3" key="1">
    <citation type="journal article" date="2019" name="Nat. Ecol. Evol.">
        <title>Megaphylogeny resolves global patterns of mushroom evolution.</title>
        <authorList>
            <person name="Varga T."/>
            <person name="Krizsan K."/>
            <person name="Foldi C."/>
            <person name="Dima B."/>
            <person name="Sanchez-Garcia M."/>
            <person name="Sanchez-Ramirez S."/>
            <person name="Szollosi G.J."/>
            <person name="Szarkandi J.G."/>
            <person name="Papp V."/>
            <person name="Albert L."/>
            <person name="Andreopoulos W."/>
            <person name="Angelini C."/>
            <person name="Antonin V."/>
            <person name="Barry K.W."/>
            <person name="Bougher N.L."/>
            <person name="Buchanan P."/>
            <person name="Buyck B."/>
            <person name="Bense V."/>
            <person name="Catcheside P."/>
            <person name="Chovatia M."/>
            <person name="Cooper J."/>
            <person name="Damon W."/>
            <person name="Desjardin D."/>
            <person name="Finy P."/>
            <person name="Geml J."/>
            <person name="Haridas S."/>
            <person name="Hughes K."/>
            <person name="Justo A."/>
            <person name="Karasinski D."/>
            <person name="Kautmanova I."/>
            <person name="Kiss B."/>
            <person name="Kocsube S."/>
            <person name="Kotiranta H."/>
            <person name="LaButti K.M."/>
            <person name="Lechner B.E."/>
            <person name="Liimatainen K."/>
            <person name="Lipzen A."/>
            <person name="Lukacs Z."/>
            <person name="Mihaltcheva S."/>
            <person name="Morgado L.N."/>
            <person name="Niskanen T."/>
            <person name="Noordeloos M.E."/>
            <person name="Ohm R.A."/>
            <person name="Ortiz-Santana B."/>
            <person name="Ovrebo C."/>
            <person name="Racz N."/>
            <person name="Riley R."/>
            <person name="Savchenko A."/>
            <person name="Shiryaev A."/>
            <person name="Soop K."/>
            <person name="Spirin V."/>
            <person name="Szebenyi C."/>
            <person name="Tomsovsky M."/>
            <person name="Tulloss R.E."/>
            <person name="Uehling J."/>
            <person name="Grigoriev I.V."/>
            <person name="Vagvolgyi C."/>
            <person name="Papp T."/>
            <person name="Martin F.M."/>
            <person name="Miettinen O."/>
            <person name="Hibbett D.S."/>
            <person name="Nagy L.G."/>
        </authorList>
    </citation>
    <scope>NUCLEOTIDE SEQUENCE [LARGE SCALE GENOMIC DNA]</scope>
    <source>
        <strain evidence="2 3">FP101781</strain>
    </source>
</reference>
<feature type="compositionally biased region" description="Basic and acidic residues" evidence="1">
    <location>
        <begin position="151"/>
        <end position="181"/>
    </location>
</feature>
<feature type="compositionally biased region" description="Polar residues" evidence="1">
    <location>
        <begin position="21"/>
        <end position="32"/>
    </location>
</feature>
<dbReference type="EMBL" id="QPFP01000003">
    <property type="protein sequence ID" value="TEB38014.1"/>
    <property type="molecule type" value="Genomic_DNA"/>
</dbReference>
<dbReference type="OrthoDB" id="10558203at2759"/>
<evidence type="ECO:0000256" key="1">
    <source>
        <dbReference type="SAM" id="MobiDB-lite"/>
    </source>
</evidence>
<feature type="compositionally biased region" description="Basic and acidic residues" evidence="1">
    <location>
        <begin position="7"/>
        <end position="18"/>
    </location>
</feature>
<feature type="compositionally biased region" description="Basic and acidic residues" evidence="1">
    <location>
        <begin position="191"/>
        <end position="202"/>
    </location>
</feature>
<feature type="compositionally biased region" description="Basic and acidic residues" evidence="1">
    <location>
        <begin position="99"/>
        <end position="132"/>
    </location>
</feature>
<gene>
    <name evidence="2" type="ORF">FA13DRAFT_1785859</name>
</gene>
<feature type="compositionally biased region" description="Basic and acidic residues" evidence="1">
    <location>
        <begin position="40"/>
        <end position="82"/>
    </location>
</feature>